<proteinExistence type="predicted"/>
<dbReference type="EMBL" id="JAZAVJ010000188">
    <property type="protein sequence ID" value="KAK7408394.1"/>
    <property type="molecule type" value="Genomic_DNA"/>
</dbReference>
<name>A0ABR1GSF6_9HYPO</name>
<accession>A0ABR1GSF6</accession>
<gene>
    <name evidence="2" type="ORF">QQX98_009434</name>
</gene>
<keyword evidence="3" id="KW-1185">Reference proteome</keyword>
<feature type="compositionally biased region" description="Polar residues" evidence="1">
    <location>
        <begin position="35"/>
        <end position="46"/>
    </location>
</feature>
<evidence type="ECO:0000313" key="3">
    <source>
        <dbReference type="Proteomes" id="UP001498476"/>
    </source>
</evidence>
<feature type="region of interest" description="Disordered" evidence="1">
    <location>
        <begin position="35"/>
        <end position="68"/>
    </location>
</feature>
<sequence>MPTTLEAMEQIEVSQDEKSVGISRIASDFFDQLDNSSARIPSTGIGTSVEEPTQGVPRPGTSISLSTSGNVTTVPFANQARNPLSNPSTAEFPLG</sequence>
<dbReference type="Proteomes" id="UP001498476">
    <property type="component" value="Unassembled WGS sequence"/>
</dbReference>
<comment type="caution">
    <text evidence="2">The sequence shown here is derived from an EMBL/GenBank/DDBJ whole genome shotgun (WGS) entry which is preliminary data.</text>
</comment>
<organism evidence="2 3">
    <name type="scientific">Neonectria punicea</name>
    <dbReference type="NCBI Taxonomy" id="979145"/>
    <lineage>
        <taxon>Eukaryota</taxon>
        <taxon>Fungi</taxon>
        <taxon>Dikarya</taxon>
        <taxon>Ascomycota</taxon>
        <taxon>Pezizomycotina</taxon>
        <taxon>Sordariomycetes</taxon>
        <taxon>Hypocreomycetidae</taxon>
        <taxon>Hypocreales</taxon>
        <taxon>Nectriaceae</taxon>
        <taxon>Neonectria</taxon>
    </lineage>
</organism>
<reference evidence="2 3" key="1">
    <citation type="journal article" date="2025" name="Microbiol. Resour. Announc.">
        <title>Draft genome sequences for Neonectria magnoliae and Neonectria punicea, canker pathogens of Liriodendron tulipifera and Acer saccharum in West Virginia.</title>
        <authorList>
            <person name="Petronek H.M."/>
            <person name="Kasson M.T."/>
            <person name="Metheny A.M."/>
            <person name="Stauder C.M."/>
            <person name="Lovett B."/>
            <person name="Lynch S.C."/>
            <person name="Garnas J.R."/>
            <person name="Kasson L.R."/>
            <person name="Stajich J.E."/>
        </authorList>
    </citation>
    <scope>NUCLEOTIDE SEQUENCE [LARGE SCALE GENOMIC DNA]</scope>
    <source>
        <strain evidence="2 3">NRRL 64653</strain>
    </source>
</reference>
<evidence type="ECO:0000256" key="1">
    <source>
        <dbReference type="SAM" id="MobiDB-lite"/>
    </source>
</evidence>
<protein>
    <submittedName>
        <fullName evidence="2">Uncharacterized protein</fullName>
    </submittedName>
</protein>
<evidence type="ECO:0000313" key="2">
    <source>
        <dbReference type="EMBL" id="KAK7408394.1"/>
    </source>
</evidence>